<feature type="compositionally biased region" description="Low complexity" evidence="1">
    <location>
        <begin position="622"/>
        <end position="636"/>
    </location>
</feature>
<protein>
    <recommendedName>
        <fullName evidence="4">Factor interacting with REF2</fullName>
    </recommendedName>
</protein>
<feature type="region of interest" description="Disordered" evidence="1">
    <location>
        <begin position="536"/>
        <end position="562"/>
    </location>
</feature>
<dbReference type="FunCoup" id="G8ZU80">
    <property type="interactions" value="117"/>
</dbReference>
<gene>
    <name evidence="2" type="primary">TDEL0D05900</name>
    <name evidence="2" type="ORF">TDEL_0D05900</name>
</gene>
<evidence type="ECO:0000313" key="3">
    <source>
        <dbReference type="Proteomes" id="UP000005627"/>
    </source>
</evidence>
<feature type="compositionally biased region" description="Polar residues" evidence="1">
    <location>
        <begin position="52"/>
        <end position="61"/>
    </location>
</feature>
<dbReference type="OrthoDB" id="4069593at2759"/>
<feature type="region of interest" description="Disordered" evidence="1">
    <location>
        <begin position="404"/>
        <end position="519"/>
    </location>
</feature>
<dbReference type="EMBL" id="HE616745">
    <property type="protein sequence ID" value="CCE92174.1"/>
    <property type="molecule type" value="Genomic_DNA"/>
</dbReference>
<feature type="compositionally biased region" description="Polar residues" evidence="1">
    <location>
        <begin position="404"/>
        <end position="420"/>
    </location>
</feature>
<dbReference type="eggNOG" id="ENOG502RI27">
    <property type="taxonomic scope" value="Eukaryota"/>
</dbReference>
<feature type="region of interest" description="Disordered" evidence="1">
    <location>
        <begin position="247"/>
        <end position="269"/>
    </location>
</feature>
<evidence type="ECO:0000313" key="2">
    <source>
        <dbReference type="EMBL" id="CCE92174.1"/>
    </source>
</evidence>
<dbReference type="AlphaFoldDB" id="G8ZU80"/>
<name>G8ZU80_TORDE</name>
<feature type="compositionally biased region" description="Polar residues" evidence="1">
    <location>
        <begin position="536"/>
        <end position="556"/>
    </location>
</feature>
<keyword evidence="3" id="KW-1185">Reference proteome</keyword>
<proteinExistence type="predicted"/>
<dbReference type="RefSeq" id="XP_003681385.1">
    <property type="nucleotide sequence ID" value="XM_003681337.1"/>
</dbReference>
<evidence type="ECO:0000256" key="1">
    <source>
        <dbReference type="SAM" id="MobiDB-lite"/>
    </source>
</evidence>
<dbReference type="Proteomes" id="UP000005627">
    <property type="component" value="Chromosome 4"/>
</dbReference>
<feature type="compositionally biased region" description="Polar residues" evidence="1">
    <location>
        <begin position="643"/>
        <end position="652"/>
    </location>
</feature>
<feature type="region of interest" description="Disordered" evidence="1">
    <location>
        <begin position="622"/>
        <end position="661"/>
    </location>
</feature>
<dbReference type="InParanoid" id="G8ZU80"/>
<organism evidence="2 3">
    <name type="scientific">Torulaspora delbrueckii</name>
    <name type="common">Yeast</name>
    <name type="synonym">Candida colliculosa</name>
    <dbReference type="NCBI Taxonomy" id="4950"/>
    <lineage>
        <taxon>Eukaryota</taxon>
        <taxon>Fungi</taxon>
        <taxon>Dikarya</taxon>
        <taxon>Ascomycota</taxon>
        <taxon>Saccharomycotina</taxon>
        <taxon>Saccharomycetes</taxon>
        <taxon>Saccharomycetales</taxon>
        <taxon>Saccharomycetaceae</taxon>
        <taxon>Torulaspora</taxon>
    </lineage>
</organism>
<feature type="compositionally biased region" description="Low complexity" evidence="1">
    <location>
        <begin position="259"/>
        <end position="269"/>
    </location>
</feature>
<accession>G8ZU80</accession>
<feature type="region of interest" description="Disordered" evidence="1">
    <location>
        <begin position="1"/>
        <end position="99"/>
    </location>
</feature>
<reference evidence="2 3" key="1">
    <citation type="journal article" date="2011" name="Proc. Natl. Acad. Sci. U.S.A.">
        <title>Evolutionary erosion of yeast sex chromosomes by mating-type switching accidents.</title>
        <authorList>
            <person name="Gordon J.L."/>
            <person name="Armisen D."/>
            <person name="Proux-Wera E."/>
            <person name="Oheigeartaigh S.S."/>
            <person name="Byrne K.P."/>
            <person name="Wolfe K.H."/>
        </authorList>
    </citation>
    <scope>NUCLEOTIDE SEQUENCE [LARGE SCALE GENOMIC DNA]</scope>
    <source>
        <strain evidence="3">ATCC 10662 / CBS 1146 / NBRC 0425 / NCYC 2629 / NRRL Y-866</strain>
    </source>
</reference>
<feature type="compositionally biased region" description="Basic and acidic residues" evidence="1">
    <location>
        <begin position="441"/>
        <end position="461"/>
    </location>
</feature>
<sequence>MSFPATPDRRDGLMPAERSASPTRLHPILRRTDTDTDPDSVSTQDFRLRATKSVSPKSQVRFSIPDPSSLEGHEESVPQSPSKIVFPKDSGEIEEGEEASRDVRIDNHGHFLDMQSRVMLDVPEEIWKFHTTRRDSKNRRHRRTTSEKTAQVQRSAPSHNRTKSLQAMIVDTVTSMSTGSNTNREYLNEGTVSDTSQVSPLNLPRPEIYLSPESPLNSYRLPIPLEISLPPFLSPLNKQKHRRSVVYDGDGYSQYKDGSSSSSEEAISDDSIASANHEYSFNIDQGTNVDETLGIDEHGNVNLKTQQKNLRKQQQRTTTKVIKSNNNANTGKLEPPTNANQAIKTNMHENLKRQQLSPNSQQARKSLQILSTPSKLINIPDLEHDMHPRCSQGTLKFFDKFEQSQTPVEAPNQPQETLSPGKQRDQLDLNFTFPRLIQDPDFEKVDNSPTSKDFENRRSALMERNLSPGDKGHRHRRSRSIHNAEDMFAATSTPPRVPNRSPLRPKSPTSEKNIVDQPEVTTLSNSDILAEASSVYEENSLNEKSNDGADTQNKSDIGNKTEESLKIVFERRINNSEVSGEPQPTKPMTLMHSFKEPIIPPEATNSPPISDDFQMKLLSPRRSLSNVGSSSSYNSEFSRRSHTSSATSQPSECYSPMRLPMKNKNMRPLKEQGIIRNDIDQQRSDSLRSIYEKRDGKTVEVFVLDDDDDGEDCQVAKTTKSQGKCSSRNSCRRSKSYEEATKNYARILQMCERTADQAKDILLQLIKENDGCDKSLKRPVPPVSIIATNKARERRLPRPTGGKVMPFY</sequence>
<feature type="region of interest" description="Disordered" evidence="1">
    <location>
        <begin position="305"/>
        <end position="339"/>
    </location>
</feature>
<dbReference type="GO" id="GO:0032465">
    <property type="term" value="P:regulation of cytokinesis"/>
    <property type="evidence" value="ECO:0007669"/>
    <property type="project" value="EnsemblFungi"/>
</dbReference>
<feature type="region of interest" description="Disordered" evidence="1">
    <location>
        <begin position="176"/>
        <end position="199"/>
    </location>
</feature>
<feature type="compositionally biased region" description="Polar residues" evidence="1">
    <location>
        <begin position="147"/>
        <end position="161"/>
    </location>
</feature>
<evidence type="ECO:0008006" key="4">
    <source>
        <dbReference type="Google" id="ProtNLM"/>
    </source>
</evidence>
<feature type="region of interest" description="Disordered" evidence="1">
    <location>
        <begin position="132"/>
        <end position="161"/>
    </location>
</feature>
<feature type="compositionally biased region" description="Polar residues" evidence="1">
    <location>
        <begin position="315"/>
        <end position="330"/>
    </location>
</feature>
<dbReference type="GeneID" id="11503541"/>
<dbReference type="KEGG" id="tdl:TDEL_0D05900"/>
<dbReference type="HOGENOM" id="CLU_007020_0_0_1"/>